<keyword evidence="2" id="KW-1185">Reference proteome</keyword>
<dbReference type="Proteomes" id="UP000001025">
    <property type="component" value="Chromosome"/>
</dbReference>
<protein>
    <submittedName>
        <fullName evidence="1">Uncharacterized protein</fullName>
    </submittedName>
</protein>
<dbReference type="KEGG" id="rba:RB6884"/>
<evidence type="ECO:0000313" key="2">
    <source>
        <dbReference type="Proteomes" id="UP000001025"/>
    </source>
</evidence>
<dbReference type="InParanoid" id="Q7UPK2"/>
<proteinExistence type="predicted"/>
<dbReference type="EMBL" id="BX294145">
    <property type="protein sequence ID" value="CAD75060.1"/>
    <property type="molecule type" value="Genomic_DNA"/>
</dbReference>
<name>Q7UPK2_RHOBA</name>
<reference evidence="1 2" key="1">
    <citation type="journal article" date="2003" name="Proc. Natl. Acad. Sci. U.S.A.">
        <title>Complete genome sequence of the marine planctomycete Pirellula sp. strain 1.</title>
        <authorList>
            <person name="Gloeckner F.O."/>
            <person name="Kube M."/>
            <person name="Bauer M."/>
            <person name="Teeling H."/>
            <person name="Lombardot T."/>
            <person name="Ludwig W."/>
            <person name="Gade D."/>
            <person name="Beck A."/>
            <person name="Borzym K."/>
            <person name="Heitmann K."/>
            <person name="Rabus R."/>
            <person name="Schlesner H."/>
            <person name="Amann R."/>
            <person name="Reinhardt R."/>
        </authorList>
    </citation>
    <scope>NUCLEOTIDE SEQUENCE [LARGE SCALE GENOMIC DNA]</scope>
    <source>
        <strain evidence="2">DSM 10527 / NCIMB 13988 / SH1</strain>
    </source>
</reference>
<dbReference type="STRING" id="243090.RB6884"/>
<accession>Q7UPK2</accession>
<dbReference type="EnsemblBacteria" id="CAD75060">
    <property type="protein sequence ID" value="CAD75060"/>
    <property type="gene ID" value="RB6884"/>
</dbReference>
<evidence type="ECO:0000313" key="1">
    <source>
        <dbReference type="EMBL" id="CAD75060.1"/>
    </source>
</evidence>
<dbReference type="AlphaFoldDB" id="Q7UPK2"/>
<dbReference type="HOGENOM" id="CLU_3084128_0_0_0"/>
<gene>
    <name evidence="1" type="ordered locus">RB6884</name>
</gene>
<sequence>MLCNKGVGQVITWQPSRCFGTKRGVLQASTALKPTKRSLPTTANLQSSGFPA</sequence>
<organism evidence="1 2">
    <name type="scientific">Rhodopirellula baltica (strain DSM 10527 / NCIMB 13988 / SH1)</name>
    <dbReference type="NCBI Taxonomy" id="243090"/>
    <lineage>
        <taxon>Bacteria</taxon>
        <taxon>Pseudomonadati</taxon>
        <taxon>Planctomycetota</taxon>
        <taxon>Planctomycetia</taxon>
        <taxon>Pirellulales</taxon>
        <taxon>Pirellulaceae</taxon>
        <taxon>Rhodopirellula</taxon>
    </lineage>
</organism>